<dbReference type="EMBL" id="AZEH01000039">
    <property type="protein sequence ID" value="KRL04762.1"/>
    <property type="molecule type" value="Genomic_DNA"/>
</dbReference>
<dbReference type="Proteomes" id="UP000051686">
    <property type="component" value="Unassembled WGS sequence"/>
</dbReference>
<organism evidence="1 2">
    <name type="scientific">Liquorilactobacillus oeni DSM 19972</name>
    <dbReference type="NCBI Taxonomy" id="1423777"/>
    <lineage>
        <taxon>Bacteria</taxon>
        <taxon>Bacillati</taxon>
        <taxon>Bacillota</taxon>
        <taxon>Bacilli</taxon>
        <taxon>Lactobacillales</taxon>
        <taxon>Lactobacillaceae</taxon>
        <taxon>Liquorilactobacillus</taxon>
    </lineage>
</organism>
<keyword evidence="2" id="KW-1185">Reference proteome</keyword>
<gene>
    <name evidence="1" type="ORF">FD46_GL001899</name>
</gene>
<dbReference type="AlphaFoldDB" id="A0A0R1MHZ2"/>
<evidence type="ECO:0000313" key="1">
    <source>
        <dbReference type="EMBL" id="KRL04762.1"/>
    </source>
</evidence>
<proteinExistence type="predicted"/>
<dbReference type="OrthoDB" id="2989832at2"/>
<dbReference type="RefSeq" id="WP_057896709.1">
    <property type="nucleotide sequence ID" value="NZ_AZEH01000039.1"/>
</dbReference>
<evidence type="ECO:0008006" key="3">
    <source>
        <dbReference type="Google" id="ProtNLM"/>
    </source>
</evidence>
<accession>A0A0R1MHZ2</accession>
<comment type="caution">
    <text evidence="1">The sequence shown here is derived from an EMBL/GenBank/DDBJ whole genome shotgun (WGS) entry which is preliminary data.</text>
</comment>
<sequence>MSIPLNKLLPLFLGILTGFIGGLKAGTAVQRREPLSPREILMNVKRSFQNETPIQDSWISAKPKPFQRFALKTKVYQGGLSRLEDHQIVCYEFSADIKTGSILNLQRIEY</sequence>
<reference evidence="1 2" key="1">
    <citation type="journal article" date="2015" name="Genome Announc.">
        <title>Expanding the biotechnology potential of lactobacilli through comparative genomics of 213 strains and associated genera.</title>
        <authorList>
            <person name="Sun Z."/>
            <person name="Harris H.M."/>
            <person name="McCann A."/>
            <person name="Guo C."/>
            <person name="Argimon S."/>
            <person name="Zhang W."/>
            <person name="Yang X."/>
            <person name="Jeffery I.B."/>
            <person name="Cooney J.C."/>
            <person name="Kagawa T.F."/>
            <person name="Liu W."/>
            <person name="Song Y."/>
            <person name="Salvetti E."/>
            <person name="Wrobel A."/>
            <person name="Rasinkangas P."/>
            <person name="Parkhill J."/>
            <person name="Rea M.C."/>
            <person name="O'Sullivan O."/>
            <person name="Ritari J."/>
            <person name="Douillard F.P."/>
            <person name="Paul Ross R."/>
            <person name="Yang R."/>
            <person name="Briner A.E."/>
            <person name="Felis G.E."/>
            <person name="de Vos W.M."/>
            <person name="Barrangou R."/>
            <person name="Klaenhammer T.R."/>
            <person name="Caufield P.W."/>
            <person name="Cui Y."/>
            <person name="Zhang H."/>
            <person name="O'Toole P.W."/>
        </authorList>
    </citation>
    <scope>NUCLEOTIDE SEQUENCE [LARGE SCALE GENOMIC DNA]</scope>
    <source>
        <strain evidence="1 2">DSM 19972</strain>
    </source>
</reference>
<dbReference type="PATRIC" id="fig|1423777.3.peg.1956"/>
<evidence type="ECO:0000313" key="2">
    <source>
        <dbReference type="Proteomes" id="UP000051686"/>
    </source>
</evidence>
<protein>
    <recommendedName>
        <fullName evidence="3">PepSY domain-containing protein</fullName>
    </recommendedName>
</protein>
<name>A0A0R1MHZ2_9LACO</name>
<dbReference type="STRING" id="1423777.FD46_GL001899"/>